<keyword evidence="3" id="KW-1185">Reference proteome</keyword>
<sequence>DMYSSHNKCKKTPIVSCLPHRYRDDPKPFTDQHTFTQRESLSLLIAEKRIGNYVSAEMIEVHSYGPYIVTYSHKNEIFRSHPKIAKGKFEPANDEADDADNDDGDNDNDNGNNDANMIINEDNNETKRVEKNNSDGLLILNDPKEPTDTKEKTPNIGIEVEKDDTKTPEWYSKRAKKSNSDGLLILNDPKEPTNAKKKALNIGIEVEKNNPKASE</sequence>
<gene>
    <name evidence="2" type="ORF">CPELLU_LOCUS17205</name>
</gene>
<evidence type="ECO:0000313" key="3">
    <source>
        <dbReference type="Proteomes" id="UP000789759"/>
    </source>
</evidence>
<comment type="caution">
    <text evidence="2">The sequence shown here is derived from an EMBL/GenBank/DDBJ whole genome shotgun (WGS) entry which is preliminary data.</text>
</comment>
<organism evidence="2 3">
    <name type="scientific">Cetraspora pellucida</name>
    <dbReference type="NCBI Taxonomy" id="1433469"/>
    <lineage>
        <taxon>Eukaryota</taxon>
        <taxon>Fungi</taxon>
        <taxon>Fungi incertae sedis</taxon>
        <taxon>Mucoromycota</taxon>
        <taxon>Glomeromycotina</taxon>
        <taxon>Glomeromycetes</taxon>
        <taxon>Diversisporales</taxon>
        <taxon>Gigasporaceae</taxon>
        <taxon>Cetraspora</taxon>
    </lineage>
</organism>
<feature type="region of interest" description="Disordered" evidence="1">
    <location>
        <begin position="88"/>
        <end position="196"/>
    </location>
</feature>
<dbReference type="OrthoDB" id="10552674at2759"/>
<dbReference type="EMBL" id="CAJVQA010028179">
    <property type="protein sequence ID" value="CAG8793952.1"/>
    <property type="molecule type" value="Genomic_DNA"/>
</dbReference>
<feature type="non-terminal residue" evidence="2">
    <location>
        <position position="215"/>
    </location>
</feature>
<accession>A0A9N9JUD2</accession>
<name>A0A9N9JUD2_9GLOM</name>
<evidence type="ECO:0000313" key="2">
    <source>
        <dbReference type="EMBL" id="CAG8793952.1"/>
    </source>
</evidence>
<feature type="compositionally biased region" description="Basic and acidic residues" evidence="1">
    <location>
        <begin position="142"/>
        <end position="167"/>
    </location>
</feature>
<proteinExistence type="predicted"/>
<protein>
    <submittedName>
        <fullName evidence="2">22906_t:CDS:1</fullName>
    </submittedName>
</protein>
<evidence type="ECO:0000256" key="1">
    <source>
        <dbReference type="SAM" id="MobiDB-lite"/>
    </source>
</evidence>
<feature type="compositionally biased region" description="Basic and acidic residues" evidence="1">
    <location>
        <begin position="124"/>
        <end position="133"/>
    </location>
</feature>
<reference evidence="2" key="1">
    <citation type="submission" date="2021-06" db="EMBL/GenBank/DDBJ databases">
        <authorList>
            <person name="Kallberg Y."/>
            <person name="Tangrot J."/>
            <person name="Rosling A."/>
        </authorList>
    </citation>
    <scope>NUCLEOTIDE SEQUENCE</scope>
    <source>
        <strain evidence="2">FL966</strain>
    </source>
</reference>
<dbReference type="Proteomes" id="UP000789759">
    <property type="component" value="Unassembled WGS sequence"/>
</dbReference>
<dbReference type="AlphaFoldDB" id="A0A9N9JUD2"/>
<feature type="compositionally biased region" description="Acidic residues" evidence="1">
    <location>
        <begin position="92"/>
        <end position="108"/>
    </location>
</feature>